<keyword evidence="3 12" id="KW-0602">Photosynthesis</keyword>
<comment type="subunit">
    <text evidence="12">Heterodimer of an alpha subunit and a beta subunit.</text>
</comment>
<sequence length="554" mass="58517">MAVSRVIALCALFCGAAAFVPPLQQQGLQHQAPQAQPRLVAPAAATEATASVESTWSSLLLAGAGLGYAAAAVGAHRSQGRIAMCAEKMPTVRTPVAYPIFTFRWLAIHALAVPVVFFLGAISSMQFIQRCREQKIVQLYVAVGKPASAFSIEWIIAAKGEPTPVVFDYVSCPQRSPVGVPPNIGSEVTSQSPAQKKSSETHRRCPELIDQALRRSGDHPVDQRWPDSCKTFLVVPESKEIQCFWYEDTDFYFGNSFLDFGVVVESSGAQGVSDDDESDGGSLDPYDDDEALELLRSPSAVPATLISTGPSSRSEVLILEDSLSRGERLLLSGGFFGSTGAASSSPRPGGAPKEVRSGRGSGPEKRTALPDSTAEKLPRRCLLLSGRSAAGSAGRPNAGMAPRAARLKSHNSWANFMPMRKTVSLSDSIAAVSSTASPKTVSSTGISPLKEVEPLAPAVEEQKLEANTAAELDGLAGLIEQKKQPGPKFRVLPGSSRPALASGIGVASDARCITCFTICFQLASSDLRCTRRFCCSGSASAIVECSGFVSAHLQ</sequence>
<feature type="chain" id="PRO_5033010564" description="Cytochrome b559 subunit beta" evidence="14">
    <location>
        <begin position="19"/>
        <end position="554"/>
    </location>
</feature>
<evidence type="ECO:0000256" key="7">
    <source>
        <dbReference type="ARBA" id="ARBA00022982"/>
    </source>
</evidence>
<dbReference type="Proteomes" id="UP000626109">
    <property type="component" value="Unassembled WGS sequence"/>
</dbReference>
<evidence type="ECO:0000259" key="15">
    <source>
        <dbReference type="Pfam" id="PF00283"/>
    </source>
</evidence>
<evidence type="ECO:0000256" key="14">
    <source>
        <dbReference type="SAM" id="SignalP"/>
    </source>
</evidence>
<keyword evidence="14" id="KW-0732">Signal</keyword>
<evidence type="ECO:0000313" key="16">
    <source>
        <dbReference type="EMBL" id="CAE8738814.1"/>
    </source>
</evidence>
<accession>A0A813LVA3</accession>
<dbReference type="NCBIfam" id="TIGR01333">
    <property type="entry name" value="cyt_b559_beta"/>
    <property type="match status" value="1"/>
</dbReference>
<evidence type="ECO:0000256" key="11">
    <source>
        <dbReference type="ARBA" id="ARBA00023276"/>
    </source>
</evidence>
<evidence type="ECO:0000256" key="8">
    <source>
        <dbReference type="ARBA" id="ARBA00022989"/>
    </source>
</evidence>
<evidence type="ECO:0000256" key="13">
    <source>
        <dbReference type="SAM" id="MobiDB-lite"/>
    </source>
</evidence>
<feature type="transmembrane region" description="Helical" evidence="12">
    <location>
        <begin position="96"/>
        <end position="122"/>
    </location>
</feature>
<evidence type="ECO:0000313" key="17">
    <source>
        <dbReference type="Proteomes" id="UP000626109"/>
    </source>
</evidence>
<dbReference type="InterPro" id="IPR006216">
    <property type="entry name" value="PSII_cyt_b559_CS"/>
</dbReference>
<reference evidence="16" key="1">
    <citation type="submission" date="2021-02" db="EMBL/GenBank/DDBJ databases">
        <authorList>
            <person name="Dougan E. K."/>
            <person name="Rhodes N."/>
            <person name="Thang M."/>
            <person name="Chan C."/>
        </authorList>
    </citation>
    <scope>NUCLEOTIDE SEQUENCE</scope>
</reference>
<keyword evidence="8 12" id="KW-1133">Transmembrane helix</keyword>
<dbReference type="GO" id="GO:0009767">
    <property type="term" value="P:photosynthetic electron transport chain"/>
    <property type="evidence" value="ECO:0007669"/>
    <property type="project" value="InterPro"/>
</dbReference>
<feature type="domain" description="Photosystem II cytochrome b559 N-terminal" evidence="15">
    <location>
        <begin position="94"/>
        <end position="120"/>
    </location>
</feature>
<dbReference type="SUPFAM" id="SSF161045">
    <property type="entry name" value="Cytochrome b559 subunits"/>
    <property type="match status" value="1"/>
</dbReference>
<keyword evidence="7 12" id="KW-0249">Electron transport</keyword>
<comment type="similarity">
    <text evidence="12">Belongs to the PsbE/PsbF family.</text>
</comment>
<name>A0A813LVA3_POLGL</name>
<evidence type="ECO:0000256" key="9">
    <source>
        <dbReference type="ARBA" id="ARBA00023004"/>
    </source>
</evidence>
<feature type="region of interest" description="Disordered" evidence="13">
    <location>
        <begin position="181"/>
        <end position="203"/>
    </location>
</feature>
<dbReference type="InterPro" id="IPR006241">
    <property type="entry name" value="PSII_cyt_b559_bsu"/>
</dbReference>
<comment type="subcellular location">
    <subcellularLocation>
        <location evidence="1">Membrane</location>
        <topology evidence="1">Single-pass membrane protein</topology>
    </subcellularLocation>
    <subcellularLocation>
        <location evidence="12">Plastid</location>
        <location evidence="12">Chloroplast thylakoid membrane</location>
        <topology evidence="12">Single-pass membrane protein</topology>
    </subcellularLocation>
</comment>
<feature type="compositionally biased region" description="Basic and acidic residues" evidence="13">
    <location>
        <begin position="353"/>
        <end position="377"/>
    </location>
</feature>
<feature type="region of interest" description="Disordered" evidence="13">
    <location>
        <begin position="269"/>
        <end position="288"/>
    </location>
</feature>
<keyword evidence="12" id="KW-0150">Chloroplast</keyword>
<keyword evidence="10 12" id="KW-0472">Membrane</keyword>
<dbReference type="AlphaFoldDB" id="A0A813LVA3"/>
<feature type="compositionally biased region" description="Acidic residues" evidence="13">
    <location>
        <begin position="273"/>
        <end position="288"/>
    </location>
</feature>
<protein>
    <recommendedName>
        <fullName evidence="12">Cytochrome b559 subunit beta</fullName>
    </recommendedName>
    <alternativeName>
        <fullName evidence="12">PSII reaction center subunit VI</fullName>
    </alternativeName>
</protein>
<keyword evidence="11 12" id="KW-0604">Photosystem II</keyword>
<comment type="function">
    <text evidence="12">This b-type cytochrome is tightly associated with the reaction center of photosystem II (PSII). PSII is a light-driven water:plastoquinone oxidoreductase that uses light energy to abstract electrons from H(2)O, generating O(2) and a proton gradient subsequently used for ATP formation. It consists of a core antenna complex that captures photons, and an electron transfer chain that converts photonic excitation into a charge separation.</text>
</comment>
<dbReference type="HAMAP" id="MF_00643">
    <property type="entry name" value="PSII_PsbF"/>
    <property type="match status" value="1"/>
</dbReference>
<dbReference type="EMBL" id="CAJNNW010037006">
    <property type="protein sequence ID" value="CAE8738814.1"/>
    <property type="molecule type" value="Genomic_DNA"/>
</dbReference>
<evidence type="ECO:0000256" key="2">
    <source>
        <dbReference type="ARBA" id="ARBA00022448"/>
    </source>
</evidence>
<comment type="caution">
    <text evidence="12">Lacks conserved residue(s) required for the propagation of feature annotation.</text>
</comment>
<feature type="signal peptide" evidence="14">
    <location>
        <begin position="1"/>
        <end position="18"/>
    </location>
</feature>
<dbReference type="PROSITE" id="PS00537">
    <property type="entry name" value="CYTOCHROME_B559"/>
    <property type="match status" value="1"/>
</dbReference>
<evidence type="ECO:0000256" key="6">
    <source>
        <dbReference type="ARBA" id="ARBA00022723"/>
    </source>
</evidence>
<proteinExistence type="inferred from homology"/>
<keyword evidence="5 12" id="KW-0812">Transmembrane</keyword>
<evidence type="ECO:0000256" key="3">
    <source>
        <dbReference type="ARBA" id="ARBA00022531"/>
    </source>
</evidence>
<keyword evidence="9 12" id="KW-0408">Iron</keyword>
<evidence type="ECO:0000256" key="12">
    <source>
        <dbReference type="RuleBase" id="RU004529"/>
    </source>
</evidence>
<organism evidence="16 17">
    <name type="scientific">Polarella glacialis</name>
    <name type="common">Dinoflagellate</name>
    <dbReference type="NCBI Taxonomy" id="89957"/>
    <lineage>
        <taxon>Eukaryota</taxon>
        <taxon>Sar</taxon>
        <taxon>Alveolata</taxon>
        <taxon>Dinophyceae</taxon>
        <taxon>Suessiales</taxon>
        <taxon>Suessiaceae</taxon>
        <taxon>Polarella</taxon>
    </lineage>
</organism>
<feature type="region of interest" description="Disordered" evidence="13">
    <location>
        <begin position="339"/>
        <end position="377"/>
    </location>
</feature>
<dbReference type="GO" id="GO:0009535">
    <property type="term" value="C:chloroplast thylakoid membrane"/>
    <property type="evidence" value="ECO:0007669"/>
    <property type="project" value="UniProtKB-SubCell"/>
</dbReference>
<keyword evidence="12" id="KW-0934">Plastid</keyword>
<feature type="compositionally biased region" description="Polar residues" evidence="13">
    <location>
        <begin position="186"/>
        <end position="196"/>
    </location>
</feature>
<evidence type="ECO:0000256" key="10">
    <source>
        <dbReference type="ARBA" id="ARBA00023136"/>
    </source>
</evidence>
<dbReference type="InterPro" id="IPR013081">
    <property type="entry name" value="PSII_cyt_b559_N"/>
</dbReference>
<dbReference type="GO" id="GO:0020037">
    <property type="term" value="F:heme binding"/>
    <property type="evidence" value="ECO:0007669"/>
    <property type="project" value="InterPro"/>
</dbReference>
<gene>
    <name evidence="16" type="ORF">PGLA2088_LOCUS49353</name>
</gene>
<dbReference type="GO" id="GO:0009539">
    <property type="term" value="C:photosystem II reaction center"/>
    <property type="evidence" value="ECO:0007669"/>
    <property type="project" value="InterPro"/>
</dbReference>
<keyword evidence="4 12" id="KW-0349">Heme</keyword>
<feature type="transmembrane region" description="Helical" evidence="12">
    <location>
        <begin position="56"/>
        <end position="75"/>
    </location>
</feature>
<evidence type="ECO:0000256" key="5">
    <source>
        <dbReference type="ARBA" id="ARBA00022692"/>
    </source>
</evidence>
<dbReference type="GO" id="GO:0046872">
    <property type="term" value="F:metal ion binding"/>
    <property type="evidence" value="ECO:0007669"/>
    <property type="project" value="UniProtKB-KW"/>
</dbReference>
<keyword evidence="2 12" id="KW-0813">Transport</keyword>
<dbReference type="Pfam" id="PF00283">
    <property type="entry name" value="Cytochrom_B559"/>
    <property type="match status" value="1"/>
</dbReference>
<evidence type="ECO:0000256" key="4">
    <source>
        <dbReference type="ARBA" id="ARBA00022617"/>
    </source>
</evidence>
<keyword evidence="6 12" id="KW-0479">Metal-binding</keyword>
<comment type="caution">
    <text evidence="16">The sequence shown here is derived from an EMBL/GenBank/DDBJ whole genome shotgun (WGS) entry which is preliminary data.</text>
</comment>
<evidence type="ECO:0000256" key="1">
    <source>
        <dbReference type="ARBA" id="ARBA00004167"/>
    </source>
</evidence>